<feature type="region of interest" description="Disordered" evidence="1">
    <location>
        <begin position="1"/>
        <end position="34"/>
    </location>
</feature>
<dbReference type="Proteomes" id="UP001651880">
    <property type="component" value="Unassembled WGS sequence"/>
</dbReference>
<evidence type="ECO:0000313" key="3">
    <source>
        <dbReference type="Proteomes" id="UP001651880"/>
    </source>
</evidence>
<protein>
    <submittedName>
        <fullName evidence="2">Uncharacterized protein</fullName>
    </submittedName>
</protein>
<comment type="caution">
    <text evidence="2">The sequence shown here is derived from an EMBL/GenBank/DDBJ whole genome shotgun (WGS) entry which is preliminary data.</text>
</comment>
<accession>A0ABT1NBN5</accession>
<dbReference type="EMBL" id="JAJEKE010000002">
    <property type="protein sequence ID" value="MCQ1528650.1"/>
    <property type="molecule type" value="Genomic_DNA"/>
</dbReference>
<proteinExistence type="predicted"/>
<dbReference type="RefSeq" id="WP_255226166.1">
    <property type="nucleotide sequence ID" value="NZ_JAJEKE010000002.1"/>
</dbReference>
<reference evidence="2 3" key="1">
    <citation type="submission" date="2021-10" db="EMBL/GenBank/DDBJ databases">
        <title>Lutispora strain m25 sp. nov., a thermophilic, non-spore-forming bacterium isolated from a lab-scale methanogenic bioreactor digesting anaerobic sludge.</title>
        <authorList>
            <person name="El Houari A."/>
            <person name="Mcdonald J."/>
        </authorList>
    </citation>
    <scope>NUCLEOTIDE SEQUENCE [LARGE SCALE GENOMIC DNA]</scope>
    <source>
        <strain evidence="3">m25</strain>
    </source>
</reference>
<keyword evidence="3" id="KW-1185">Reference proteome</keyword>
<sequence>MSRNLGDPSRSLRKQSTQAERTIHKQTDAMAGVGLADSTRSIGKLCTWGSGRTERTVLGSPVRKNCTPGSDWGWQYKG</sequence>
<organism evidence="2 3">
    <name type="scientific">Lutispora saccharofermentans</name>
    <dbReference type="NCBI Taxonomy" id="3024236"/>
    <lineage>
        <taxon>Bacteria</taxon>
        <taxon>Bacillati</taxon>
        <taxon>Bacillota</taxon>
        <taxon>Clostridia</taxon>
        <taxon>Lutisporales</taxon>
        <taxon>Lutisporaceae</taxon>
        <taxon>Lutispora</taxon>
    </lineage>
</organism>
<evidence type="ECO:0000313" key="2">
    <source>
        <dbReference type="EMBL" id="MCQ1528650.1"/>
    </source>
</evidence>
<name>A0ABT1NBN5_9FIRM</name>
<gene>
    <name evidence="2" type="ORF">LJD61_03710</name>
</gene>
<evidence type="ECO:0000256" key="1">
    <source>
        <dbReference type="SAM" id="MobiDB-lite"/>
    </source>
</evidence>